<dbReference type="InterPro" id="IPR050090">
    <property type="entry name" value="Tyrosine_recombinase_XerCD"/>
</dbReference>
<keyword evidence="6" id="KW-1185">Reference proteome</keyword>
<dbReference type="PANTHER" id="PTHR30349:SF64">
    <property type="entry name" value="PROPHAGE INTEGRASE INTD-RELATED"/>
    <property type="match status" value="1"/>
</dbReference>
<dbReference type="PANTHER" id="PTHR30349">
    <property type="entry name" value="PHAGE INTEGRASE-RELATED"/>
    <property type="match status" value="1"/>
</dbReference>
<dbReference type="InterPro" id="IPR013762">
    <property type="entry name" value="Integrase-like_cat_sf"/>
</dbReference>
<dbReference type="InterPro" id="IPR035386">
    <property type="entry name" value="Arm-DNA-bind_5"/>
</dbReference>
<dbReference type="SUPFAM" id="SSF56349">
    <property type="entry name" value="DNA breaking-rejoining enzymes"/>
    <property type="match status" value="1"/>
</dbReference>
<dbReference type="InterPro" id="IPR011010">
    <property type="entry name" value="DNA_brk_join_enz"/>
</dbReference>
<protein>
    <submittedName>
        <fullName evidence="5">Site-specific integrase</fullName>
    </submittedName>
</protein>
<dbReference type="CDD" id="cd01185">
    <property type="entry name" value="INTN1_C_like"/>
    <property type="match status" value="1"/>
</dbReference>
<gene>
    <name evidence="5" type="ORF">ACFSQJ_15390</name>
</gene>
<evidence type="ECO:0000256" key="3">
    <source>
        <dbReference type="ARBA" id="ARBA00023172"/>
    </source>
</evidence>
<evidence type="ECO:0000313" key="6">
    <source>
        <dbReference type="Proteomes" id="UP001597526"/>
    </source>
</evidence>
<dbReference type="PROSITE" id="PS51898">
    <property type="entry name" value="TYR_RECOMBINASE"/>
    <property type="match status" value="1"/>
</dbReference>
<comment type="caution">
    <text evidence="5">The sequence shown here is derived from an EMBL/GenBank/DDBJ whole genome shotgun (WGS) entry which is preliminary data.</text>
</comment>
<dbReference type="Pfam" id="PF00589">
    <property type="entry name" value="Phage_integrase"/>
    <property type="match status" value="1"/>
</dbReference>
<organism evidence="5 6">
    <name type="scientific">Croceitalea marina</name>
    <dbReference type="NCBI Taxonomy" id="1775166"/>
    <lineage>
        <taxon>Bacteria</taxon>
        <taxon>Pseudomonadati</taxon>
        <taxon>Bacteroidota</taxon>
        <taxon>Flavobacteriia</taxon>
        <taxon>Flavobacteriales</taxon>
        <taxon>Flavobacteriaceae</taxon>
        <taxon>Croceitalea</taxon>
    </lineage>
</organism>
<proteinExistence type="inferred from homology"/>
<dbReference type="Proteomes" id="UP001597526">
    <property type="component" value="Unassembled WGS sequence"/>
</dbReference>
<keyword evidence="3" id="KW-0233">DNA recombination</keyword>
<evidence type="ECO:0000256" key="1">
    <source>
        <dbReference type="ARBA" id="ARBA00008857"/>
    </source>
</evidence>
<evidence type="ECO:0000256" key="2">
    <source>
        <dbReference type="ARBA" id="ARBA00023125"/>
    </source>
</evidence>
<dbReference type="Pfam" id="PF17293">
    <property type="entry name" value="Arm-DNA-bind_5"/>
    <property type="match status" value="1"/>
</dbReference>
<dbReference type="InterPro" id="IPR010998">
    <property type="entry name" value="Integrase_recombinase_N"/>
</dbReference>
<dbReference type="Gene3D" id="1.10.443.10">
    <property type="entry name" value="Intergrase catalytic core"/>
    <property type="match status" value="1"/>
</dbReference>
<dbReference type="InterPro" id="IPR002104">
    <property type="entry name" value="Integrase_catalytic"/>
</dbReference>
<dbReference type="InterPro" id="IPR025269">
    <property type="entry name" value="SAM-like_dom"/>
</dbReference>
<dbReference type="Gene3D" id="1.10.150.130">
    <property type="match status" value="1"/>
</dbReference>
<name>A0ABW5MYA7_9FLAO</name>
<accession>A0ABW5MYA7</accession>
<dbReference type="Pfam" id="PF13102">
    <property type="entry name" value="Phage_int_SAM_5"/>
    <property type="match status" value="1"/>
</dbReference>
<comment type="similarity">
    <text evidence="1">Belongs to the 'phage' integrase family.</text>
</comment>
<reference evidence="6" key="1">
    <citation type="journal article" date="2019" name="Int. J. Syst. Evol. Microbiol.">
        <title>The Global Catalogue of Microorganisms (GCM) 10K type strain sequencing project: providing services to taxonomists for standard genome sequencing and annotation.</title>
        <authorList>
            <consortium name="The Broad Institute Genomics Platform"/>
            <consortium name="The Broad Institute Genome Sequencing Center for Infectious Disease"/>
            <person name="Wu L."/>
            <person name="Ma J."/>
        </authorList>
    </citation>
    <scope>NUCLEOTIDE SEQUENCE [LARGE SCALE GENOMIC DNA]</scope>
    <source>
        <strain evidence="6">KCTC 52368</strain>
    </source>
</reference>
<evidence type="ECO:0000259" key="4">
    <source>
        <dbReference type="PROSITE" id="PS51898"/>
    </source>
</evidence>
<dbReference type="RefSeq" id="WP_377767852.1">
    <property type="nucleotide sequence ID" value="NZ_JBHULB010000077.1"/>
</dbReference>
<dbReference type="EMBL" id="JBHULB010000077">
    <property type="protein sequence ID" value="MFD2588322.1"/>
    <property type="molecule type" value="Genomic_DNA"/>
</dbReference>
<feature type="domain" description="Tyr recombinase" evidence="4">
    <location>
        <begin position="221"/>
        <end position="402"/>
    </location>
</feature>
<keyword evidence="2" id="KW-0238">DNA-binding</keyword>
<sequence>MLENSRLSVVFVVRKLTSKTDTIKVYARVTVDGKRAEFSLNRELAVSLWDEKRKRGKGHSKYVISLNKYLDQVFTGLHEAHRQLLQEDIDISSKAVKARFLKEDDRGKTLLDLISYHNSTMSTTLRPGTMKNYYSSKRCIKKFLNDELGIEDILLKKLNYGFIVDYEQYVRKYKPATRNNCTNNGAMKHMERLKKMSRLAVRLEWLDKDPFINYKLKFKKTERQFLTEREIRLIEETSFQVPSYRKIKDLFIFACYTGLSYVDVRELKANHLVKGMDGNDWLYTKRTKTDEPLKIPLLPKAKEIIEKYKDDPDIIASERLLPIYTNHMINRTLKDIADACGIRKRVTFHVARHTFATAVTLSNGVPIETVSKLLGHTKLSTTQIYARVVEKKVGEDMQNLMATMKQKRYKAEEVS</sequence>
<evidence type="ECO:0000313" key="5">
    <source>
        <dbReference type="EMBL" id="MFD2588322.1"/>
    </source>
</evidence>